<dbReference type="STRING" id="228957.SAMN04488008_101177"/>
<accession>A0A1H7FM92</accession>
<dbReference type="PANTHER" id="PTHR43943:SF2">
    <property type="entry name" value="DEHYDROGENASE_REDUCTASE 4"/>
    <property type="match status" value="1"/>
</dbReference>
<sequence length="258" mass="27420">MSSIKSKFNLTGKVAIVTGSSKGIGLSIAKGLAENGAKVIISSRKQEAVDAVSKEFNEAGLEAIGIECHIGDTTQREQLIAKTMETYGRIDILVNNAAINPFYGPLESAGEEVFDKIMNVNVKAPWLLSNLAQPHMKANGGGSIINIASVEGIHPGFRLGLYSMTKAAVIMLSKNQAKEWGRYGIRSNAVCPGLIKTKFSESLWSDEKLAAQYTSVVPLKRVAEPDEMAGIVMLLASDAGSYMTGGVYTADGGYLISG</sequence>
<comment type="similarity">
    <text evidence="1">Belongs to the short-chain dehydrogenases/reductases (SDR) family.</text>
</comment>
<evidence type="ECO:0000256" key="1">
    <source>
        <dbReference type="ARBA" id="ARBA00006484"/>
    </source>
</evidence>
<dbReference type="OrthoDB" id="9803333at2"/>
<evidence type="ECO:0000313" key="2">
    <source>
        <dbReference type="EMBL" id="SEK27206.1"/>
    </source>
</evidence>
<dbReference type="EMBL" id="FNZN01000001">
    <property type="protein sequence ID" value="SEK27206.1"/>
    <property type="molecule type" value="Genomic_DNA"/>
</dbReference>
<organism evidence="2 3">
    <name type="scientific">Maribacter orientalis</name>
    <dbReference type="NCBI Taxonomy" id="228957"/>
    <lineage>
        <taxon>Bacteria</taxon>
        <taxon>Pseudomonadati</taxon>
        <taxon>Bacteroidota</taxon>
        <taxon>Flavobacteriia</taxon>
        <taxon>Flavobacteriales</taxon>
        <taxon>Flavobacteriaceae</taxon>
        <taxon>Maribacter</taxon>
    </lineage>
</organism>
<dbReference type="NCBIfam" id="NF005559">
    <property type="entry name" value="PRK07231.1"/>
    <property type="match status" value="1"/>
</dbReference>
<dbReference type="PRINTS" id="PR00080">
    <property type="entry name" value="SDRFAMILY"/>
</dbReference>
<protein>
    <submittedName>
        <fullName evidence="2">NAD(P)-dependent dehydrogenase, short-chain alcohol dehydrogenase family</fullName>
    </submittedName>
</protein>
<proteinExistence type="inferred from homology"/>
<dbReference type="SUPFAM" id="SSF51735">
    <property type="entry name" value="NAD(P)-binding Rossmann-fold domains"/>
    <property type="match status" value="1"/>
</dbReference>
<dbReference type="Proteomes" id="UP000198990">
    <property type="component" value="Unassembled WGS sequence"/>
</dbReference>
<keyword evidence="3" id="KW-1185">Reference proteome</keyword>
<dbReference type="PANTHER" id="PTHR43943">
    <property type="entry name" value="DEHYDROGENASE/REDUCTASE (SDR FAMILY) MEMBER 4"/>
    <property type="match status" value="1"/>
</dbReference>
<dbReference type="RefSeq" id="WP_091618807.1">
    <property type="nucleotide sequence ID" value="NZ_FNZN01000001.1"/>
</dbReference>
<reference evidence="3" key="1">
    <citation type="submission" date="2016-10" db="EMBL/GenBank/DDBJ databases">
        <authorList>
            <person name="Varghese N."/>
            <person name="Submissions S."/>
        </authorList>
    </citation>
    <scope>NUCLEOTIDE SEQUENCE [LARGE SCALE GENOMIC DNA]</scope>
    <source>
        <strain evidence="3">DSM 16471</strain>
    </source>
</reference>
<dbReference type="InterPro" id="IPR036291">
    <property type="entry name" value="NAD(P)-bd_dom_sf"/>
</dbReference>
<dbReference type="InterPro" id="IPR002347">
    <property type="entry name" value="SDR_fam"/>
</dbReference>
<dbReference type="Gene3D" id="3.40.50.720">
    <property type="entry name" value="NAD(P)-binding Rossmann-like Domain"/>
    <property type="match status" value="1"/>
</dbReference>
<dbReference type="PRINTS" id="PR00081">
    <property type="entry name" value="GDHRDH"/>
</dbReference>
<gene>
    <name evidence="2" type="ORF">SAMN04488008_101177</name>
</gene>
<dbReference type="FunFam" id="3.40.50.720:FF:000084">
    <property type="entry name" value="Short-chain dehydrogenase reductase"/>
    <property type="match status" value="1"/>
</dbReference>
<name>A0A1H7FM92_9FLAO</name>
<dbReference type="PROSITE" id="PS00061">
    <property type="entry name" value="ADH_SHORT"/>
    <property type="match status" value="1"/>
</dbReference>
<evidence type="ECO:0000313" key="3">
    <source>
        <dbReference type="Proteomes" id="UP000198990"/>
    </source>
</evidence>
<dbReference type="AlphaFoldDB" id="A0A1H7FM92"/>
<dbReference type="InterPro" id="IPR020904">
    <property type="entry name" value="Sc_DH/Rdtase_CS"/>
</dbReference>
<dbReference type="Pfam" id="PF13561">
    <property type="entry name" value="adh_short_C2"/>
    <property type="match status" value="1"/>
</dbReference>